<dbReference type="PRINTS" id="PR00722">
    <property type="entry name" value="CHYMOTRYPSIN"/>
</dbReference>
<evidence type="ECO:0000256" key="4">
    <source>
        <dbReference type="ARBA" id="ARBA00022825"/>
    </source>
</evidence>
<evidence type="ECO:0000313" key="9">
    <source>
        <dbReference type="EMBL" id="MBZ3879714.1"/>
    </source>
</evidence>
<name>A0AA41MXH2_SCICA</name>
<feature type="region of interest" description="Disordered" evidence="7">
    <location>
        <begin position="289"/>
        <end position="320"/>
    </location>
</feature>
<comment type="caution">
    <text evidence="9">The sequence shown here is derived from an EMBL/GenBank/DDBJ whole genome shotgun (WGS) entry which is preliminary data.</text>
</comment>
<feature type="domain" description="Peptidase S1" evidence="8">
    <location>
        <begin position="45"/>
        <end position="284"/>
    </location>
</feature>
<dbReference type="PANTHER" id="PTHR24253">
    <property type="entry name" value="TRANSMEMBRANE PROTEASE SERINE"/>
    <property type="match status" value="1"/>
</dbReference>
<dbReference type="PROSITE" id="PS50240">
    <property type="entry name" value="TRYPSIN_DOM"/>
    <property type="match status" value="4"/>
</dbReference>
<dbReference type="InterPro" id="IPR001314">
    <property type="entry name" value="Peptidase_S1A"/>
</dbReference>
<evidence type="ECO:0000256" key="1">
    <source>
        <dbReference type="ARBA" id="ARBA00022670"/>
    </source>
</evidence>
<organism evidence="9 10">
    <name type="scientific">Sciurus carolinensis</name>
    <name type="common">Eastern gray squirrel</name>
    <dbReference type="NCBI Taxonomy" id="30640"/>
    <lineage>
        <taxon>Eukaryota</taxon>
        <taxon>Metazoa</taxon>
        <taxon>Chordata</taxon>
        <taxon>Craniata</taxon>
        <taxon>Vertebrata</taxon>
        <taxon>Euteleostomi</taxon>
        <taxon>Mammalia</taxon>
        <taxon>Eutheria</taxon>
        <taxon>Euarchontoglires</taxon>
        <taxon>Glires</taxon>
        <taxon>Rodentia</taxon>
        <taxon>Sciuromorpha</taxon>
        <taxon>Sciuridae</taxon>
        <taxon>Sciurinae</taxon>
        <taxon>Sciurini</taxon>
        <taxon>Sciurus</taxon>
    </lineage>
</organism>
<evidence type="ECO:0000313" key="10">
    <source>
        <dbReference type="Proteomes" id="UP001166674"/>
    </source>
</evidence>
<dbReference type="InterPro" id="IPR033116">
    <property type="entry name" value="TRYPSIN_SER"/>
</dbReference>
<evidence type="ECO:0000256" key="5">
    <source>
        <dbReference type="ARBA" id="ARBA00023157"/>
    </source>
</evidence>
<evidence type="ECO:0000256" key="2">
    <source>
        <dbReference type="ARBA" id="ARBA00022729"/>
    </source>
</evidence>
<evidence type="ECO:0000256" key="7">
    <source>
        <dbReference type="SAM" id="MobiDB-lite"/>
    </source>
</evidence>
<dbReference type="SMART" id="SM00020">
    <property type="entry name" value="Tryp_SPc"/>
    <property type="match status" value="4"/>
</dbReference>
<keyword evidence="2" id="KW-0732">Signal</keyword>
<sequence length="1108" mass="120143">MTGWTQASDAGQAVGRGDASGQGGKLDPPSPVSPDCGKPQQLNRIVGGQDSADAEWPWVVSIQKNGTHHCAGSLLTNRWVVTAAHCFKGLNTPSLFSVLLGAWQLENPGPRSQEVGIAWVLPHPGYSWKEGNRADIALVRLEHSIQFSERILPICLPDSSVHLPPNTDCWIAGWGSIREGEPLPHPQILQKLKVPIIHSDICSRLYWQGSGQETITEDMLCAGYLEGQRDACLGDSGGPLMCQVDGAWLLAGIISWGEGCAERNRPGVYTSLPAHRSWVERVVQGVQLRGRSPGTGARREFPGPPKPSPQSPKMEGPCGHRTIPSRVVGGDDAKLGSWPWQGSLRLWGSHVCGASLLSRRWVLTAAHCFEKSLDPYEWTVQFGELTSRPSIWNLQAYYSRYQVQNIFLNPSFKGVAPYDIALLRLDSSVMYTNLIQPICIVPSMLEFENRTDCWVTGWGNIEEEVGLPSPYTLQEVQVSIINSTMCNHLFHASDFRYNIWGDMVCAGEAEGGKDSCFKGCGIGIVSWGVGCGQPNRPGVYTNVITAGPWGRAGAGARVPSSSAAGPGSRGPGGRAPGSPSWPGSPGRGGPARELTAAVCAPGPCGRRAVRPLIVGGVEASRGRWPWQALVRVPSGEKCGGSLLSRRWVLSAAHCFRRTPRASKWVVQLGELTLHSSFWNLRAYRNRYRVKDIIVNPRAEGKLHDIALLRLASSVTYSKYVQPICVLSSTLMFLHRSDCWVTGWGAIHENMVPLPPPYHLREAQVAILNNSRCRDLFELPFQRSFISFDMICAGAENGSADSCHLPLTLHRTGPDSARLSVDGRTWVTKGKSCPLQDLGLASSAHPVLGQPLLPPCCLTACGQPRMSSRIVGGRDAREGEWPWQASIQHRGAHVCGGSLIASQWVLTAAHCIARQALPSEYRVRLGMLRLGPASPPALLVPVWRVLLPPDHSKDATRGDLALLQLRHPVTLSAHIQPICLPMPGTSPPPSSPCWVTGWGTLRPGEWRPLQGVRVPLLSSRACDRLYHVGTSVPEAERIVLPGNLCAGYLGGHKDACQGDSGGPLSCLQSGHWVLVGVVSWGKGCALPNRPGVYTNVAKYSPWIQAHLSL</sequence>
<feature type="compositionally biased region" description="Low complexity" evidence="7">
    <location>
        <begin position="555"/>
        <end position="566"/>
    </location>
</feature>
<evidence type="ECO:0000259" key="8">
    <source>
        <dbReference type="PROSITE" id="PS50240"/>
    </source>
</evidence>
<dbReference type="InterPro" id="IPR018114">
    <property type="entry name" value="TRYPSIN_HIS"/>
</dbReference>
<dbReference type="FunFam" id="2.40.10.10:FF:000039">
    <property type="entry name" value="Brain-specific serine protease 4"/>
    <property type="match status" value="2"/>
</dbReference>
<dbReference type="InterPro" id="IPR009003">
    <property type="entry name" value="Peptidase_S1_PA"/>
</dbReference>
<accession>A0AA41MXH2</accession>
<keyword evidence="4 6" id="KW-0720">Serine protease</keyword>
<dbReference type="InterPro" id="IPR001254">
    <property type="entry name" value="Trypsin_dom"/>
</dbReference>
<dbReference type="SUPFAM" id="SSF50494">
    <property type="entry name" value="Trypsin-like serine proteases"/>
    <property type="match status" value="4"/>
</dbReference>
<gene>
    <name evidence="9" type="ORF">SUZIE_154315</name>
</gene>
<dbReference type="PANTHER" id="PTHR24253:SF6">
    <property type="entry name" value="BRAIN-SPECIFIC SERINE PROTEASE 4"/>
    <property type="match status" value="1"/>
</dbReference>
<dbReference type="FunFam" id="2.40.10.10:FF:000068">
    <property type="entry name" value="transmembrane protease serine 2"/>
    <property type="match status" value="1"/>
</dbReference>
<evidence type="ECO:0000256" key="3">
    <source>
        <dbReference type="ARBA" id="ARBA00022801"/>
    </source>
</evidence>
<keyword evidence="10" id="KW-1185">Reference proteome</keyword>
<proteinExistence type="predicted"/>
<dbReference type="Proteomes" id="UP001166674">
    <property type="component" value="Unassembled WGS sequence"/>
</dbReference>
<dbReference type="GO" id="GO:0006508">
    <property type="term" value="P:proteolysis"/>
    <property type="evidence" value="ECO:0007669"/>
    <property type="project" value="UniProtKB-KW"/>
</dbReference>
<dbReference type="AlphaFoldDB" id="A0AA41MXH2"/>
<dbReference type="Gene3D" id="2.40.10.10">
    <property type="entry name" value="Trypsin-like serine proteases"/>
    <property type="match status" value="6"/>
</dbReference>
<dbReference type="GO" id="GO:0004252">
    <property type="term" value="F:serine-type endopeptidase activity"/>
    <property type="evidence" value="ECO:0007669"/>
    <property type="project" value="InterPro"/>
</dbReference>
<reference evidence="9" key="1">
    <citation type="submission" date="2020-03" db="EMBL/GenBank/DDBJ databases">
        <title>Studies in the Genomics of Life Span.</title>
        <authorList>
            <person name="Glass D."/>
        </authorList>
    </citation>
    <scope>NUCLEOTIDE SEQUENCE</scope>
    <source>
        <strain evidence="9">SUZIE</strain>
        <tissue evidence="9">Muscle</tissue>
    </source>
</reference>
<keyword evidence="1 6" id="KW-0645">Protease</keyword>
<dbReference type="EMBL" id="JAATJV010367800">
    <property type="protein sequence ID" value="MBZ3879714.1"/>
    <property type="molecule type" value="Genomic_DNA"/>
</dbReference>
<protein>
    <submittedName>
        <fullName evidence="9">Brain-specific serine protease 4</fullName>
    </submittedName>
</protein>
<keyword evidence="3 6" id="KW-0378">Hydrolase</keyword>
<dbReference type="FunFam" id="2.40.10.10:FF:000024">
    <property type="entry name" value="Serine protease 53"/>
    <property type="match status" value="1"/>
</dbReference>
<feature type="domain" description="Peptidase S1" evidence="8">
    <location>
        <begin position="613"/>
        <end position="864"/>
    </location>
</feature>
<dbReference type="InterPro" id="IPR043504">
    <property type="entry name" value="Peptidase_S1_PA_chymotrypsin"/>
</dbReference>
<feature type="region of interest" description="Disordered" evidence="7">
    <location>
        <begin position="1"/>
        <end position="43"/>
    </location>
</feature>
<dbReference type="PROSITE" id="PS00134">
    <property type="entry name" value="TRYPSIN_HIS"/>
    <property type="match status" value="3"/>
</dbReference>
<dbReference type="CDD" id="cd00190">
    <property type="entry name" value="Tryp_SPc"/>
    <property type="match status" value="4"/>
</dbReference>
<feature type="domain" description="Peptidase S1" evidence="8">
    <location>
        <begin position="869"/>
        <end position="1107"/>
    </location>
</feature>
<dbReference type="PROSITE" id="PS00135">
    <property type="entry name" value="TRYPSIN_SER"/>
    <property type="match status" value="2"/>
</dbReference>
<evidence type="ECO:0000256" key="6">
    <source>
        <dbReference type="RuleBase" id="RU363034"/>
    </source>
</evidence>
<keyword evidence="5" id="KW-1015">Disulfide bond</keyword>
<feature type="region of interest" description="Disordered" evidence="7">
    <location>
        <begin position="555"/>
        <end position="592"/>
    </location>
</feature>
<dbReference type="Pfam" id="PF00089">
    <property type="entry name" value="Trypsin"/>
    <property type="match status" value="4"/>
</dbReference>
<feature type="domain" description="Peptidase S1" evidence="8">
    <location>
        <begin position="327"/>
        <end position="555"/>
    </location>
</feature>